<organism evidence="2 3">
    <name type="scientific">Elasticomyces elasticus</name>
    <dbReference type="NCBI Taxonomy" id="574655"/>
    <lineage>
        <taxon>Eukaryota</taxon>
        <taxon>Fungi</taxon>
        <taxon>Dikarya</taxon>
        <taxon>Ascomycota</taxon>
        <taxon>Pezizomycotina</taxon>
        <taxon>Dothideomycetes</taxon>
        <taxon>Dothideomycetidae</taxon>
        <taxon>Mycosphaerellales</taxon>
        <taxon>Teratosphaeriaceae</taxon>
        <taxon>Elasticomyces</taxon>
    </lineage>
</organism>
<feature type="compositionally biased region" description="Basic and acidic residues" evidence="1">
    <location>
        <begin position="152"/>
        <end position="161"/>
    </location>
</feature>
<dbReference type="PANTHER" id="PTHR40422">
    <property type="entry name" value="TRANSLATION MACHINERY-ASSOCIATED PROTEIN 17"/>
    <property type="match status" value="1"/>
</dbReference>
<feature type="region of interest" description="Disordered" evidence="1">
    <location>
        <begin position="97"/>
        <end position="176"/>
    </location>
</feature>
<proteinExistence type="predicted"/>
<feature type="compositionally biased region" description="Polar residues" evidence="1">
    <location>
        <begin position="121"/>
        <end position="132"/>
    </location>
</feature>
<comment type="caution">
    <text evidence="2">The sequence shown here is derived from an EMBL/GenBank/DDBJ whole genome shotgun (WGS) entry which is preliminary data.</text>
</comment>
<gene>
    <name evidence="2" type="ORF">LTR97_011825</name>
</gene>
<sequence length="176" mass="18915">MAILEFPPRENGAPPATATPSPAIPVDPANPIDPARFATALEALPLDALHSKAAEVRNNAGDDDCREAMFENLQVIARMNGRLVLLKREVERRGQVWHTDPNDLRDETEEEEDGMDGVESNGVNGTNGQHATMNGGGGSNEASAPRAPSGRLTDEELRRQLEAQMGGDEDDDGVHL</sequence>
<feature type="region of interest" description="Disordered" evidence="1">
    <location>
        <begin position="1"/>
        <end position="32"/>
    </location>
</feature>
<dbReference type="Proteomes" id="UP001310594">
    <property type="component" value="Unassembled WGS sequence"/>
</dbReference>
<dbReference type="GO" id="GO:0030674">
    <property type="term" value="F:protein-macromolecule adaptor activity"/>
    <property type="evidence" value="ECO:0007669"/>
    <property type="project" value="TreeGrafter"/>
</dbReference>
<reference evidence="2" key="1">
    <citation type="submission" date="2023-08" db="EMBL/GenBank/DDBJ databases">
        <title>Black Yeasts Isolated from many extreme environments.</title>
        <authorList>
            <person name="Coleine C."/>
            <person name="Stajich J.E."/>
            <person name="Selbmann L."/>
        </authorList>
    </citation>
    <scope>NUCLEOTIDE SEQUENCE</scope>
    <source>
        <strain evidence="2">CCFEE 5810</strain>
    </source>
</reference>
<dbReference type="EMBL" id="JAVRQU010000022">
    <property type="protein sequence ID" value="KAK5691173.1"/>
    <property type="molecule type" value="Genomic_DNA"/>
</dbReference>
<evidence type="ECO:0000313" key="3">
    <source>
        <dbReference type="Proteomes" id="UP001310594"/>
    </source>
</evidence>
<protein>
    <submittedName>
        <fullName evidence="2">Uncharacterized protein</fullName>
    </submittedName>
</protein>
<feature type="compositionally biased region" description="Acidic residues" evidence="1">
    <location>
        <begin position="106"/>
        <end position="116"/>
    </location>
</feature>
<evidence type="ECO:0000256" key="1">
    <source>
        <dbReference type="SAM" id="MobiDB-lite"/>
    </source>
</evidence>
<dbReference type="GO" id="GO:0070682">
    <property type="term" value="P:proteasome regulatory particle assembly"/>
    <property type="evidence" value="ECO:0007669"/>
    <property type="project" value="InterPro"/>
</dbReference>
<accession>A0AAN7VS15</accession>
<name>A0AAN7VS15_9PEZI</name>
<dbReference type="InterPro" id="IPR038966">
    <property type="entry name" value="TMA17"/>
</dbReference>
<feature type="compositionally biased region" description="Acidic residues" evidence="1">
    <location>
        <begin position="167"/>
        <end position="176"/>
    </location>
</feature>
<dbReference type="AlphaFoldDB" id="A0AAN7VS15"/>
<dbReference type="PANTHER" id="PTHR40422:SF1">
    <property type="entry name" value="TRANSLATION MACHINERY-ASSOCIATED PROTEIN 17"/>
    <property type="match status" value="1"/>
</dbReference>
<evidence type="ECO:0000313" key="2">
    <source>
        <dbReference type="EMBL" id="KAK5691173.1"/>
    </source>
</evidence>